<protein>
    <recommendedName>
        <fullName evidence="4">Spermatogenesis-associated protein 4</fullName>
    </recommendedName>
</protein>
<dbReference type="GO" id="GO:0005634">
    <property type="term" value="C:nucleus"/>
    <property type="evidence" value="ECO:0007669"/>
    <property type="project" value="UniProtKB-SubCell"/>
</dbReference>
<dbReference type="InterPro" id="IPR010441">
    <property type="entry name" value="CH_2"/>
</dbReference>
<sequence length="277" mass="31829">MSSPSYYPQPPRRTGLPREVLRWLQSLDLTFPVKNVRRDFSNGLIVAEIFFWYFQEDIQMHSYENGNSIENKLSNWSQLERFFMKRNLNISRELIDGTIHCKPGAAEMLLQTIYVTLTNRRIKTIHQEEIDFTDRPYQEILPMVARSTATKAVKNNITLSEMLIEPDVVVNKQKMQTIVNIHLQQRKQERTEDPKRFNVKPTLGELAVRQPPPPSVQAEDGNIFHYKKASAAPLSKSAPTDIRSKTSVAFKEIQVKQAERNNLSAANQRGSSSSSLN</sequence>
<comment type="caution">
    <text evidence="6">The sequence shown here is derived from an EMBL/GenBank/DDBJ whole genome shotgun (WGS) entry which is preliminary data.</text>
</comment>
<gene>
    <name evidence="6" type="ORF">NDU88_003329</name>
</gene>
<dbReference type="GO" id="GO:0005930">
    <property type="term" value="C:axoneme"/>
    <property type="evidence" value="ECO:0007669"/>
    <property type="project" value="TreeGrafter"/>
</dbReference>
<evidence type="ECO:0000256" key="3">
    <source>
        <dbReference type="ARBA" id="ARBA00058372"/>
    </source>
</evidence>
<dbReference type="Proteomes" id="UP001066276">
    <property type="component" value="Chromosome 1_1"/>
</dbReference>
<dbReference type="PANTHER" id="PTHR12509:SF8">
    <property type="entry name" value="SPERMATOGENESIS-ASSOCIATED PROTEIN 4"/>
    <property type="match status" value="1"/>
</dbReference>
<evidence type="ECO:0000256" key="1">
    <source>
        <dbReference type="ARBA" id="ARBA00004123"/>
    </source>
</evidence>
<dbReference type="AlphaFoldDB" id="A0AAV7WS51"/>
<dbReference type="GO" id="GO:0051493">
    <property type="term" value="P:regulation of cytoskeleton organization"/>
    <property type="evidence" value="ECO:0007669"/>
    <property type="project" value="TreeGrafter"/>
</dbReference>
<dbReference type="Pfam" id="PF06294">
    <property type="entry name" value="CH_2"/>
    <property type="match status" value="1"/>
</dbReference>
<name>A0AAV7WS51_PLEWA</name>
<evidence type="ECO:0000256" key="2">
    <source>
        <dbReference type="ARBA" id="ARBA00023242"/>
    </source>
</evidence>
<dbReference type="PANTHER" id="PTHR12509">
    <property type="entry name" value="SPERMATOGENESIS-ASSOCIATED 4-RELATED"/>
    <property type="match status" value="1"/>
</dbReference>
<proteinExistence type="predicted"/>
<dbReference type="InterPro" id="IPR001715">
    <property type="entry name" value="CH_dom"/>
</dbReference>
<evidence type="ECO:0000259" key="5">
    <source>
        <dbReference type="PROSITE" id="PS50021"/>
    </source>
</evidence>
<evidence type="ECO:0000313" key="6">
    <source>
        <dbReference type="EMBL" id="KAJ1215721.1"/>
    </source>
</evidence>
<dbReference type="GO" id="GO:0008017">
    <property type="term" value="F:microtubule binding"/>
    <property type="evidence" value="ECO:0007669"/>
    <property type="project" value="TreeGrafter"/>
</dbReference>
<organism evidence="6 7">
    <name type="scientific">Pleurodeles waltl</name>
    <name type="common">Iberian ribbed newt</name>
    <dbReference type="NCBI Taxonomy" id="8319"/>
    <lineage>
        <taxon>Eukaryota</taxon>
        <taxon>Metazoa</taxon>
        <taxon>Chordata</taxon>
        <taxon>Craniata</taxon>
        <taxon>Vertebrata</taxon>
        <taxon>Euteleostomi</taxon>
        <taxon>Amphibia</taxon>
        <taxon>Batrachia</taxon>
        <taxon>Caudata</taxon>
        <taxon>Salamandroidea</taxon>
        <taxon>Salamandridae</taxon>
        <taxon>Pleurodelinae</taxon>
        <taxon>Pleurodeles</taxon>
    </lineage>
</organism>
<comment type="function">
    <text evidence="3">May play a role in apoptosis regulation.</text>
</comment>
<accession>A0AAV7WS51</accession>
<dbReference type="InterPro" id="IPR052111">
    <property type="entry name" value="Spermatogenesis_Ciliary_MAP"/>
</dbReference>
<dbReference type="PROSITE" id="PS50021">
    <property type="entry name" value="CH"/>
    <property type="match status" value="1"/>
</dbReference>
<dbReference type="Gene3D" id="1.10.418.10">
    <property type="entry name" value="Calponin-like domain"/>
    <property type="match status" value="1"/>
</dbReference>
<evidence type="ECO:0000313" key="7">
    <source>
        <dbReference type="Proteomes" id="UP001066276"/>
    </source>
</evidence>
<evidence type="ECO:0000256" key="4">
    <source>
        <dbReference type="ARBA" id="ARBA00071322"/>
    </source>
</evidence>
<comment type="subcellular location">
    <subcellularLocation>
        <location evidence="1">Nucleus</location>
    </subcellularLocation>
</comment>
<dbReference type="InterPro" id="IPR036872">
    <property type="entry name" value="CH_dom_sf"/>
</dbReference>
<dbReference type="EMBL" id="JANPWB010000001">
    <property type="protein sequence ID" value="KAJ1215721.1"/>
    <property type="molecule type" value="Genomic_DNA"/>
</dbReference>
<feature type="domain" description="Calponin-homology (CH)" evidence="5">
    <location>
        <begin position="14"/>
        <end position="123"/>
    </location>
</feature>
<dbReference type="FunFam" id="1.10.418.10:FF:000061">
    <property type="entry name" value="Spermatogenesis associated 4"/>
    <property type="match status" value="1"/>
</dbReference>
<keyword evidence="7" id="KW-1185">Reference proteome</keyword>
<keyword evidence="2" id="KW-0539">Nucleus</keyword>
<reference evidence="6" key="1">
    <citation type="journal article" date="2022" name="bioRxiv">
        <title>Sequencing and chromosome-scale assembly of the giantPleurodeles waltlgenome.</title>
        <authorList>
            <person name="Brown T."/>
            <person name="Elewa A."/>
            <person name="Iarovenko S."/>
            <person name="Subramanian E."/>
            <person name="Araus A.J."/>
            <person name="Petzold A."/>
            <person name="Susuki M."/>
            <person name="Suzuki K.-i.T."/>
            <person name="Hayashi T."/>
            <person name="Toyoda A."/>
            <person name="Oliveira C."/>
            <person name="Osipova E."/>
            <person name="Leigh N.D."/>
            <person name="Simon A."/>
            <person name="Yun M.H."/>
        </authorList>
    </citation>
    <scope>NUCLEOTIDE SEQUENCE</scope>
    <source>
        <strain evidence="6">20211129_DDA</strain>
        <tissue evidence="6">Liver</tissue>
    </source>
</reference>